<evidence type="ECO:0000256" key="4">
    <source>
        <dbReference type="ARBA" id="ARBA00022692"/>
    </source>
</evidence>
<dbReference type="PANTHER" id="PTHR34590">
    <property type="entry name" value="OS03G0124300 PROTEIN-RELATED"/>
    <property type="match status" value="1"/>
</dbReference>
<comment type="subcellular location">
    <subcellularLocation>
        <location evidence="1">Membrane</location>
        <topology evidence="1">Single-pass type I membrane protein</topology>
    </subcellularLocation>
</comment>
<dbReference type="GO" id="GO:0005524">
    <property type="term" value="F:ATP binding"/>
    <property type="evidence" value="ECO:0007669"/>
    <property type="project" value="UniProtKB-KW"/>
</dbReference>
<dbReference type="GO" id="GO:0004674">
    <property type="term" value="F:protein serine/threonine kinase activity"/>
    <property type="evidence" value="ECO:0007669"/>
    <property type="project" value="UniProtKB-KW"/>
</dbReference>
<gene>
    <name evidence="13" type="ORF">LWI29_012625</name>
</gene>
<keyword evidence="10" id="KW-0325">Glycoprotein</keyword>
<dbReference type="GO" id="GO:0004714">
    <property type="term" value="F:transmembrane receptor protein tyrosine kinase activity"/>
    <property type="evidence" value="ECO:0007669"/>
    <property type="project" value="InterPro"/>
</dbReference>
<evidence type="ECO:0000259" key="12">
    <source>
        <dbReference type="Pfam" id="PF12819"/>
    </source>
</evidence>
<keyword evidence="14" id="KW-1185">Reference proteome</keyword>
<sequence>MKSILLPLVFLFQFSSILLISSAYTLPDKYFINCGSDTDIKSVNRVFTGDLNSGSVTFTKKDSSQVPDSNQVAGQAPTTIYQTARVFRQTSRYEFQITNTSTTYLVRLHFFAFPSTINLSTAVFDVSTSEFSLLPNFTFRNSTNAPTTKEFLFNITSGKFDIYFVPQVSSFAFVNAIEVFPAPESFIPDTALHIPDTALHITYCGKD</sequence>
<reference evidence="13" key="1">
    <citation type="journal article" date="2022" name="Plant J.">
        <title>Strategies of tolerance reflected in two North American maple genomes.</title>
        <authorList>
            <person name="McEvoy S.L."/>
            <person name="Sezen U.U."/>
            <person name="Trouern-Trend A."/>
            <person name="McMahon S.M."/>
            <person name="Schaberg P.G."/>
            <person name="Yang J."/>
            <person name="Wegrzyn J.L."/>
            <person name="Swenson N.G."/>
        </authorList>
    </citation>
    <scope>NUCLEOTIDE SEQUENCE</scope>
    <source>
        <strain evidence="13">NS2018</strain>
    </source>
</reference>
<evidence type="ECO:0000256" key="9">
    <source>
        <dbReference type="ARBA" id="ARBA00023136"/>
    </source>
</evidence>
<organism evidence="13 14">
    <name type="scientific">Acer saccharum</name>
    <name type="common">Sugar maple</name>
    <dbReference type="NCBI Taxonomy" id="4024"/>
    <lineage>
        <taxon>Eukaryota</taxon>
        <taxon>Viridiplantae</taxon>
        <taxon>Streptophyta</taxon>
        <taxon>Embryophyta</taxon>
        <taxon>Tracheophyta</taxon>
        <taxon>Spermatophyta</taxon>
        <taxon>Magnoliopsida</taxon>
        <taxon>eudicotyledons</taxon>
        <taxon>Gunneridae</taxon>
        <taxon>Pentapetalae</taxon>
        <taxon>rosids</taxon>
        <taxon>malvids</taxon>
        <taxon>Sapindales</taxon>
        <taxon>Sapindaceae</taxon>
        <taxon>Hippocastanoideae</taxon>
        <taxon>Acereae</taxon>
        <taxon>Acer</taxon>
    </lineage>
</organism>
<keyword evidence="2" id="KW-0418">Kinase</keyword>
<keyword evidence="6" id="KW-0547">Nucleotide-binding</keyword>
<evidence type="ECO:0000256" key="5">
    <source>
        <dbReference type="ARBA" id="ARBA00022729"/>
    </source>
</evidence>
<dbReference type="EMBL" id="JAUESC010000002">
    <property type="protein sequence ID" value="KAK0604156.1"/>
    <property type="molecule type" value="Genomic_DNA"/>
</dbReference>
<accession>A0AA39SSV8</accession>
<keyword evidence="7" id="KW-0067">ATP-binding</keyword>
<keyword evidence="2" id="KW-0723">Serine/threonine-protein kinase</keyword>
<keyword evidence="9" id="KW-0472">Membrane</keyword>
<evidence type="ECO:0000256" key="8">
    <source>
        <dbReference type="ARBA" id="ARBA00022989"/>
    </source>
</evidence>
<proteinExistence type="predicted"/>
<name>A0AA39SSV8_ACESA</name>
<feature type="chain" id="PRO_5041248506" description="Malectin-like domain-containing protein" evidence="11">
    <location>
        <begin position="24"/>
        <end position="207"/>
    </location>
</feature>
<reference evidence="13" key="2">
    <citation type="submission" date="2023-06" db="EMBL/GenBank/DDBJ databases">
        <authorList>
            <person name="Swenson N.G."/>
            <person name="Wegrzyn J.L."/>
            <person name="Mcevoy S.L."/>
        </authorList>
    </citation>
    <scope>NUCLEOTIDE SEQUENCE</scope>
    <source>
        <strain evidence="13">NS2018</strain>
        <tissue evidence="13">Leaf</tissue>
    </source>
</reference>
<evidence type="ECO:0000256" key="11">
    <source>
        <dbReference type="SAM" id="SignalP"/>
    </source>
</evidence>
<evidence type="ECO:0000256" key="7">
    <source>
        <dbReference type="ARBA" id="ARBA00022840"/>
    </source>
</evidence>
<evidence type="ECO:0000256" key="6">
    <source>
        <dbReference type="ARBA" id="ARBA00022741"/>
    </source>
</evidence>
<dbReference type="GO" id="GO:0016020">
    <property type="term" value="C:membrane"/>
    <property type="evidence" value="ECO:0007669"/>
    <property type="project" value="UniProtKB-SubCell"/>
</dbReference>
<feature type="signal peptide" evidence="11">
    <location>
        <begin position="1"/>
        <end position="23"/>
    </location>
</feature>
<dbReference type="InterPro" id="IPR024788">
    <property type="entry name" value="Malectin-like_Carb-bd_dom"/>
</dbReference>
<keyword evidence="8" id="KW-1133">Transmembrane helix</keyword>
<keyword evidence="3" id="KW-0808">Transferase</keyword>
<evidence type="ECO:0000313" key="13">
    <source>
        <dbReference type="EMBL" id="KAK0604156.1"/>
    </source>
</evidence>
<feature type="domain" description="Malectin-like" evidence="12">
    <location>
        <begin position="32"/>
        <end position="186"/>
    </location>
</feature>
<protein>
    <recommendedName>
        <fullName evidence="12">Malectin-like domain-containing protein</fullName>
    </recommendedName>
</protein>
<dbReference type="InterPro" id="IPR045272">
    <property type="entry name" value="ANXUR1/2-like"/>
</dbReference>
<evidence type="ECO:0000256" key="3">
    <source>
        <dbReference type="ARBA" id="ARBA00022679"/>
    </source>
</evidence>
<keyword evidence="4" id="KW-0812">Transmembrane</keyword>
<dbReference type="Pfam" id="PF12819">
    <property type="entry name" value="Malectin_like"/>
    <property type="match status" value="1"/>
</dbReference>
<dbReference type="FunFam" id="2.60.120.430:FF:000005">
    <property type="entry name" value="Putative receptor-like protein kinase"/>
    <property type="match status" value="1"/>
</dbReference>
<dbReference type="Gene3D" id="2.60.120.430">
    <property type="entry name" value="Galactose-binding lectin"/>
    <property type="match status" value="1"/>
</dbReference>
<keyword evidence="5 11" id="KW-0732">Signal</keyword>
<evidence type="ECO:0000256" key="10">
    <source>
        <dbReference type="ARBA" id="ARBA00023180"/>
    </source>
</evidence>
<evidence type="ECO:0000313" key="14">
    <source>
        <dbReference type="Proteomes" id="UP001168877"/>
    </source>
</evidence>
<evidence type="ECO:0000256" key="2">
    <source>
        <dbReference type="ARBA" id="ARBA00022527"/>
    </source>
</evidence>
<evidence type="ECO:0000256" key="1">
    <source>
        <dbReference type="ARBA" id="ARBA00004479"/>
    </source>
</evidence>
<dbReference type="AlphaFoldDB" id="A0AA39SSV8"/>
<dbReference type="Proteomes" id="UP001168877">
    <property type="component" value="Unassembled WGS sequence"/>
</dbReference>
<dbReference type="PANTHER" id="PTHR34590:SF12">
    <property type="entry name" value="CARBOHYDRATE-BINDING PROTEIN OF THE ER PROTEIN"/>
    <property type="match status" value="1"/>
</dbReference>
<comment type="caution">
    <text evidence="13">The sequence shown here is derived from an EMBL/GenBank/DDBJ whole genome shotgun (WGS) entry which is preliminary data.</text>
</comment>